<feature type="domain" description="MalQ N-terminal beta-sandwich" evidence="11">
    <location>
        <begin position="76"/>
        <end position="166"/>
    </location>
</feature>
<dbReference type="Pfam" id="PF02446">
    <property type="entry name" value="Glyco_hydro_77"/>
    <property type="match status" value="1"/>
</dbReference>
<dbReference type="AlphaFoldDB" id="A0A4R5TW69"/>
<dbReference type="PANTHER" id="PTHR32438">
    <property type="entry name" value="4-ALPHA-GLUCANOTRANSFERASE DPE1, CHLOROPLASTIC/AMYLOPLASTIC"/>
    <property type="match status" value="1"/>
</dbReference>
<dbReference type="SUPFAM" id="SSF51445">
    <property type="entry name" value="(Trans)glycosidases"/>
    <property type="match status" value="1"/>
</dbReference>
<evidence type="ECO:0000256" key="6">
    <source>
        <dbReference type="ARBA" id="ARBA00022679"/>
    </source>
</evidence>
<dbReference type="Gene3D" id="3.20.20.80">
    <property type="entry name" value="Glycosidases"/>
    <property type="match status" value="1"/>
</dbReference>
<evidence type="ECO:0000256" key="3">
    <source>
        <dbReference type="ARBA" id="ARBA00012560"/>
    </source>
</evidence>
<keyword evidence="13" id="KW-1185">Reference proteome</keyword>
<evidence type="ECO:0000259" key="11">
    <source>
        <dbReference type="Pfam" id="PF21226"/>
    </source>
</evidence>
<comment type="catalytic activity">
    <reaction evidence="1 10">
        <text>Transfers a segment of a (1-&gt;4)-alpha-D-glucan to a new position in an acceptor, which may be glucose or a (1-&gt;4)-alpha-D-glucan.</text>
        <dbReference type="EC" id="2.4.1.25"/>
    </reaction>
</comment>
<dbReference type="OrthoDB" id="9811841at2"/>
<dbReference type="GO" id="GO:0005975">
    <property type="term" value="P:carbohydrate metabolic process"/>
    <property type="evidence" value="ECO:0007669"/>
    <property type="project" value="InterPro"/>
</dbReference>
<dbReference type="InterPro" id="IPR017853">
    <property type="entry name" value="GH"/>
</dbReference>
<gene>
    <name evidence="12" type="primary">malQ</name>
    <name evidence="12" type="ORF">E2F48_08660</name>
</gene>
<keyword evidence="7 10" id="KW-0119">Carbohydrate metabolism</keyword>
<keyword evidence="5 10" id="KW-0328">Glycosyltransferase</keyword>
<dbReference type="EMBL" id="SMTK01000003">
    <property type="protein sequence ID" value="TDK25338.1"/>
    <property type="molecule type" value="Genomic_DNA"/>
</dbReference>
<dbReference type="InterPro" id="IPR048458">
    <property type="entry name" value="MalQ_N"/>
</dbReference>
<accession>A0A4R5TW69</accession>
<sequence>MSPSETVPLHSPTPLQRLAEAHRVGATFQGWDGSLQQVRPETLVAVLAALGVAADTPEAVDASLAEAEDAPWRSLLPPVVVVRASAVEPVPLSIPAGADVEVWVDAEDGLRYTGSVDGGPAGFRTLDGIPIERVNATLPHSLPLGWHTLHARAGERTASCTLVVTPDRLSRTTALLNSRNWGLMAQLYSVRSSTSWGIGDLADLGQLAGVAAEQGAGFVLVNPLHAAEPQPPVEPSPYLPTTRRFFHPMYLRIEAIPEYARLDAESRRTVDGLAAGFQAANTTTDLLDRDASFAAKLTALELIFAVERPAQRQSDFEDYCAGQGQGLDDFALWSALAETLEPGSPEWEDAGRPGSPAARRARERLAARVEFHEWLQWLCDEQLQEAQLEATDAGMEIGIVHDLAVGVHPSGADAWALRDVLAQGISVGAPPDMFNQHGQDWSQPPWHPERLAESGYTAFRDMLRNILRHAGGIRVDHILGLFRLWWIPAGAAPGGGAYVYYDHEALIGILALEAERAGALVVGEDLGVFEPGVQEYLAERGIFGTSILWFEQTGSGPRPPEEYRRACLTTVTTHDLPPSAGYLVGEHVVLRESLGLLSRPVEEERAADSAVQESFLAMLRERGLLPRGEASVQETVEALHAFIAQSPSALLGVALADAVGERRTQNQPGTSNEYPNWRIPLADAGGRAVLLDDLAENQRFLSLVRALHRPAALGESSGISGGPGGS</sequence>
<evidence type="ECO:0000256" key="9">
    <source>
        <dbReference type="ARBA" id="ARBA00031501"/>
    </source>
</evidence>
<dbReference type="Pfam" id="PF21226">
    <property type="entry name" value="MalQ_N"/>
    <property type="match status" value="1"/>
</dbReference>
<organism evidence="12 13">
    <name type="scientific">Arthrobacter crusticola</name>
    <dbReference type="NCBI Taxonomy" id="2547960"/>
    <lineage>
        <taxon>Bacteria</taxon>
        <taxon>Bacillati</taxon>
        <taxon>Actinomycetota</taxon>
        <taxon>Actinomycetes</taxon>
        <taxon>Micrococcales</taxon>
        <taxon>Micrococcaceae</taxon>
        <taxon>Arthrobacter</taxon>
    </lineage>
</organism>
<comment type="caution">
    <text evidence="12">The sequence shown here is derived from an EMBL/GenBank/DDBJ whole genome shotgun (WGS) entry which is preliminary data.</text>
</comment>
<dbReference type="NCBIfam" id="TIGR00217">
    <property type="entry name" value="malQ"/>
    <property type="match status" value="1"/>
</dbReference>
<evidence type="ECO:0000313" key="13">
    <source>
        <dbReference type="Proteomes" id="UP000295411"/>
    </source>
</evidence>
<evidence type="ECO:0000256" key="1">
    <source>
        <dbReference type="ARBA" id="ARBA00000439"/>
    </source>
</evidence>
<comment type="similarity">
    <text evidence="2 10">Belongs to the disproportionating enzyme family.</text>
</comment>
<evidence type="ECO:0000256" key="2">
    <source>
        <dbReference type="ARBA" id="ARBA00005684"/>
    </source>
</evidence>
<evidence type="ECO:0000256" key="4">
    <source>
        <dbReference type="ARBA" id="ARBA00020295"/>
    </source>
</evidence>
<dbReference type="EC" id="2.4.1.25" evidence="3 10"/>
<dbReference type="PANTHER" id="PTHR32438:SF5">
    <property type="entry name" value="4-ALPHA-GLUCANOTRANSFERASE DPE1, CHLOROPLASTIC_AMYLOPLASTIC"/>
    <property type="match status" value="1"/>
</dbReference>
<evidence type="ECO:0000256" key="5">
    <source>
        <dbReference type="ARBA" id="ARBA00022676"/>
    </source>
</evidence>
<dbReference type="Proteomes" id="UP000295411">
    <property type="component" value="Unassembled WGS sequence"/>
</dbReference>
<evidence type="ECO:0000256" key="7">
    <source>
        <dbReference type="ARBA" id="ARBA00023277"/>
    </source>
</evidence>
<evidence type="ECO:0000313" key="12">
    <source>
        <dbReference type="EMBL" id="TDK25338.1"/>
    </source>
</evidence>
<dbReference type="InterPro" id="IPR003385">
    <property type="entry name" value="Glyco_hydro_77"/>
</dbReference>
<name>A0A4R5TW69_9MICC</name>
<dbReference type="GO" id="GO:0004134">
    <property type="term" value="F:4-alpha-glucanotransferase activity"/>
    <property type="evidence" value="ECO:0007669"/>
    <property type="project" value="UniProtKB-EC"/>
</dbReference>
<proteinExistence type="inferred from homology"/>
<reference evidence="12 13" key="1">
    <citation type="submission" date="2019-03" db="EMBL/GenBank/DDBJ databases">
        <title>Arthrobacter sp. nov., an bacterium isolated from biocrust in Mu Us Desert.</title>
        <authorList>
            <person name="Lixiong L."/>
        </authorList>
    </citation>
    <scope>NUCLEOTIDE SEQUENCE [LARGE SCALE GENOMIC DNA]</scope>
    <source>
        <strain evidence="12 13">SLN-3</strain>
    </source>
</reference>
<evidence type="ECO:0000256" key="10">
    <source>
        <dbReference type="RuleBase" id="RU361207"/>
    </source>
</evidence>
<dbReference type="RefSeq" id="WP_133403614.1">
    <property type="nucleotide sequence ID" value="NZ_SMTK01000003.1"/>
</dbReference>
<evidence type="ECO:0000256" key="8">
    <source>
        <dbReference type="ARBA" id="ARBA00031423"/>
    </source>
</evidence>
<keyword evidence="6 10" id="KW-0808">Transferase</keyword>
<protein>
    <recommendedName>
        <fullName evidence="4 10">4-alpha-glucanotransferase</fullName>
        <ecNumber evidence="3 10">2.4.1.25</ecNumber>
    </recommendedName>
    <alternativeName>
        <fullName evidence="8 10">Amylomaltase</fullName>
    </alternativeName>
    <alternativeName>
        <fullName evidence="9 10">Disproportionating enzyme</fullName>
    </alternativeName>
</protein>